<reference evidence="1" key="1">
    <citation type="journal article" date="2019" name="J. Virol.">
        <title>Characterization of Novel Reoviruses [Wad Medani virus (Orbivirus) and Kundal (Coltivirus)] collected from Hyalomma antolicum ticks in India during CCHF surveillance.</title>
        <authorList>
            <person name="Yadav P.D."/>
            <person name="Whitmer S.L."/>
            <person name="Sarkale P."/>
            <person name="Ng T.F."/>
            <person name="Goldsmith C.S."/>
            <person name="Nyayanit D.A."/>
            <person name="Esona M.D."/>
            <person name="Shrivastava-Ranjan P."/>
            <person name="Lakra R."/>
            <person name="Pardeshi P."/>
            <person name="Majumdar T.D."/>
            <person name="Francis A."/>
            <person name="Klena J.D."/>
            <person name="Nichol S.T."/>
            <person name="Stroher U."/>
            <person name="Mourya D."/>
        </authorList>
    </citation>
    <scope>NUCLEOTIDE SEQUENCE [LARGE SCALE GENOMIC DNA]</scope>
    <source>
        <strain evidence="1">MCL-13-T-316</strain>
    </source>
</reference>
<dbReference type="KEGG" id="vg:65246912"/>
<accession>A0A499RFI9</accession>
<evidence type="ECO:0000313" key="1">
    <source>
        <dbReference type="EMBL" id="AXG65500.1"/>
    </source>
</evidence>
<dbReference type="Gene3D" id="3.40.50.300">
    <property type="entry name" value="P-loop containing nucleotide triphosphate hydrolases"/>
    <property type="match status" value="1"/>
</dbReference>
<dbReference type="SUPFAM" id="SSF52540">
    <property type="entry name" value="P-loop containing nucleoside triphosphate hydrolases"/>
    <property type="match status" value="1"/>
</dbReference>
<name>A0A499RFI9_9REOV</name>
<dbReference type="RefSeq" id="YP_010086005.1">
    <property type="nucleotide sequence ID" value="NC_055245.1"/>
</dbReference>
<organism evidence="1 2">
    <name type="scientific">Kundal virus</name>
    <dbReference type="NCBI Taxonomy" id="2290890"/>
    <lineage>
        <taxon>Viruses</taxon>
        <taxon>Riboviria</taxon>
        <taxon>Orthornavirae</taxon>
        <taxon>Duplornaviricota</taxon>
        <taxon>Resentoviricetes</taxon>
        <taxon>Reovirales</taxon>
        <taxon>Spinareoviridae</taxon>
        <taxon>Coltivirus</taxon>
        <taxon>Coltivirus kundalense</taxon>
        <taxon>Kundal coltivirus</taxon>
    </lineage>
</organism>
<dbReference type="EMBL" id="MH327942">
    <property type="protein sequence ID" value="AXG65500.1"/>
    <property type="molecule type" value="Genomic_RNA"/>
</dbReference>
<protein>
    <submittedName>
        <fullName evidence="1">VP8</fullName>
    </submittedName>
</protein>
<dbReference type="Proteomes" id="UP000502187">
    <property type="component" value="Genome"/>
</dbReference>
<dbReference type="GeneID" id="65246912"/>
<keyword evidence="2" id="KW-1185">Reference proteome</keyword>
<proteinExistence type="predicted"/>
<sequence length="612" mass="70059">MMLRQPVKYNIFLLPTGRKLLSKTKQYGTLDRLPLEDWKIYEAIENKLKYAIHHYPFDWRQRITFHEKNGFKMAILVPNSMLLSDYKESIKQVITSLGHRPSDIMFVDKANYTKRHKHGKIVIYLDTEMDLGIDGFKVDSSKYDSTKMGKILGAMLQSKLLCSDFIKPINGCKYEDVGNLLPQLLEKDRWILSVQANYHHVYGRTRSIEVGMVEDFFASEGVCYTVKDWHGAVKYEGSIDSFNGRLMLLPSTILTPSEYERQTALSLRMKKSKNILSAFMYITFQLKIDPYSLAQIPGLSHNDKYSVIVPTGTPPPRGFMFGEDFASRYLSKAISTSDRKSKIAITIVSGISWNVEILGCSPCVNVIDGSDYNIIREILEFPNRIIILGRKGSGKSRLSKMFAKLGYNIIDSDTYGRLLHLCKDTYTKDNFERGLGYYLRLTKEERDGIPSVFELQMEALLQKFKKRGLPSYCELNDAYVGRLDRDLFLAYDKVYDKLIRTITPEDCRNMYLEKLWSSGGFDDLGFKPSLEKKAVIFCHTLAEQFQAMSAVLVELIPAHSTRTAVKIRGQGYSADSELYLHDYYVSKNGNGAPKVGLGWLTHLLQSYVPEDW</sequence>
<gene>
    <name evidence="1" type="primary">VP8</name>
</gene>
<dbReference type="InterPro" id="IPR027417">
    <property type="entry name" value="P-loop_NTPase"/>
</dbReference>
<evidence type="ECO:0000313" key="2">
    <source>
        <dbReference type="Proteomes" id="UP000502187"/>
    </source>
</evidence>